<accession>A0ABU5T8H3</accession>
<gene>
    <name evidence="2" type="ORF">SPF06_13875</name>
</gene>
<proteinExistence type="predicted"/>
<dbReference type="Proteomes" id="UP001304769">
    <property type="component" value="Unassembled WGS sequence"/>
</dbReference>
<name>A0ABU5T8H3_9MICC</name>
<feature type="compositionally biased region" description="Low complexity" evidence="1">
    <location>
        <begin position="431"/>
        <end position="465"/>
    </location>
</feature>
<evidence type="ECO:0000313" key="3">
    <source>
        <dbReference type="Proteomes" id="UP001304769"/>
    </source>
</evidence>
<comment type="caution">
    <text evidence="2">The sequence shown here is derived from an EMBL/GenBank/DDBJ whole genome shotgun (WGS) entry which is preliminary data.</text>
</comment>
<organism evidence="2 3">
    <name type="scientific">Sinomonas terricola</name>
    <dbReference type="NCBI Taxonomy" id="3110330"/>
    <lineage>
        <taxon>Bacteria</taxon>
        <taxon>Bacillati</taxon>
        <taxon>Actinomycetota</taxon>
        <taxon>Actinomycetes</taxon>
        <taxon>Micrococcales</taxon>
        <taxon>Micrococcaceae</taxon>
        <taxon>Sinomonas</taxon>
    </lineage>
</organism>
<evidence type="ECO:0000313" key="2">
    <source>
        <dbReference type="EMBL" id="MEA5455819.1"/>
    </source>
</evidence>
<protein>
    <submittedName>
        <fullName evidence="2">Uncharacterized protein</fullName>
    </submittedName>
</protein>
<keyword evidence="3" id="KW-1185">Reference proteome</keyword>
<dbReference type="RefSeq" id="WP_323279703.1">
    <property type="nucleotide sequence ID" value="NZ_JAYGGQ010000010.1"/>
</dbReference>
<dbReference type="EMBL" id="JAYGGQ010000010">
    <property type="protein sequence ID" value="MEA5455819.1"/>
    <property type="molecule type" value="Genomic_DNA"/>
</dbReference>
<sequence>MTVHVAAQLNPDRFVVTGGRAFAASVESLEASATSFDAVSAALGRVRQALYVARLRVEGAACTRSSVAPRISEESARIEAAVRRCVDEAAREASAVRRAAANYLEEEAKRRSALDGLQNLVVDSDVMAGLLSVFVPRGLFADRSDPASAPGRWAAAFMRFLNRAKIGGAPEDAIDVTRKEVVGGREEGGSFAYAVHALGQAQGHEPLEDGTIVPPSSILVERFPQADGSVAVMVTVPGTETWDLDSADGNVFDSESILDGMERRDSHVRTLIKEALNDQGLGPGDRVVFNSYSQGSIHVLGLLEEREFADRYHVAAVTSVGGPVSAFAVPDGVPVLSLSNADDVVPAASGRASPPSGSVVEVRTPSRIGPAATLIPKEAVASAHSLENYAGDASALDRSTAPGVKEFAAAVGAALGSSAAASGPGAGTPEGPVAGPVASGPGAGSPADASPGTVAAPAAPGQSGAARERFIYTGTDSRTKEGGGG</sequence>
<evidence type="ECO:0000256" key="1">
    <source>
        <dbReference type="SAM" id="MobiDB-lite"/>
    </source>
</evidence>
<reference evidence="2 3" key="1">
    <citation type="submission" date="2023-12" db="EMBL/GenBank/DDBJ databases">
        <title>Sinomonas terricola sp. nov, isolated from litchi orchard soil in Guangdong, PR China.</title>
        <authorList>
            <person name="Jiaxin W."/>
            <person name="Yang Z."/>
            <person name="Honghui Z."/>
        </authorList>
    </citation>
    <scope>NUCLEOTIDE SEQUENCE [LARGE SCALE GENOMIC DNA]</scope>
    <source>
        <strain evidence="2 3">JGH33</strain>
    </source>
</reference>
<feature type="region of interest" description="Disordered" evidence="1">
    <location>
        <begin position="418"/>
        <end position="485"/>
    </location>
</feature>